<feature type="region of interest" description="Disordered" evidence="1">
    <location>
        <begin position="26"/>
        <end position="53"/>
    </location>
</feature>
<dbReference type="Proteomes" id="UP000218899">
    <property type="component" value="Chromosome"/>
</dbReference>
<evidence type="ECO:0000313" key="4">
    <source>
        <dbReference type="Proteomes" id="UP000218899"/>
    </source>
</evidence>
<keyword evidence="4" id="KW-1185">Reference proteome</keyword>
<sequence>MAPKATCTCVRMQFLRGSGIAYTYRSNPDNGQQAMPESRAVNQESAEGTGLRGREALRDAMPPLLARAQREVAVFAARPEPSYLDNERFVAELAAFAARHRQNLVRLLVDDPVVLAREHVRLAEVLRRLSDAIQLRGIAEHDRGRPDLFVLIDRREYLLLPDGSGIDGRHGAARREAIALSETFEDMWARGIPASLRPLGL</sequence>
<protein>
    <recommendedName>
        <fullName evidence="2">DUF7931 domain-containing protein</fullName>
    </recommendedName>
</protein>
<evidence type="ECO:0000256" key="1">
    <source>
        <dbReference type="SAM" id="MobiDB-lite"/>
    </source>
</evidence>
<name>A0A1B4V5I9_9GAMM</name>
<dbReference type="AlphaFoldDB" id="A0A1B4V5I9"/>
<proteinExistence type="predicted"/>
<dbReference type="EMBL" id="AP014936">
    <property type="protein sequence ID" value="BAU48810.1"/>
    <property type="molecule type" value="Genomic_DNA"/>
</dbReference>
<evidence type="ECO:0000313" key="3">
    <source>
        <dbReference type="EMBL" id="BAU48810.1"/>
    </source>
</evidence>
<dbReference type="Pfam" id="PF25559">
    <property type="entry name" value="DUF7931"/>
    <property type="match status" value="1"/>
</dbReference>
<dbReference type="InterPro" id="IPR057691">
    <property type="entry name" value="DUF7931"/>
</dbReference>
<evidence type="ECO:0000259" key="2">
    <source>
        <dbReference type="Pfam" id="PF25559"/>
    </source>
</evidence>
<reference evidence="3 4" key="1">
    <citation type="submission" date="2015-08" db="EMBL/GenBank/DDBJ databases">
        <title>Complete genome sequence of Sulfurifustis variabilis.</title>
        <authorList>
            <person name="Miura A."/>
            <person name="Kojima H."/>
            <person name="Fukui M."/>
        </authorList>
    </citation>
    <scope>NUCLEOTIDE SEQUENCE [LARGE SCALE GENOMIC DNA]</scope>
    <source>
        <strain evidence="4">skN76</strain>
    </source>
</reference>
<feature type="compositionally biased region" description="Polar residues" evidence="1">
    <location>
        <begin position="26"/>
        <end position="46"/>
    </location>
</feature>
<feature type="domain" description="DUF7931" evidence="2">
    <location>
        <begin position="55"/>
        <end position="194"/>
    </location>
</feature>
<dbReference type="KEGG" id="sva:SVA_2260"/>
<gene>
    <name evidence="3" type="ORF">SVA_2260</name>
</gene>
<organism evidence="3 4">
    <name type="scientific">Sulfurifustis variabilis</name>
    <dbReference type="NCBI Taxonomy" id="1675686"/>
    <lineage>
        <taxon>Bacteria</taxon>
        <taxon>Pseudomonadati</taxon>
        <taxon>Pseudomonadota</taxon>
        <taxon>Gammaproteobacteria</taxon>
        <taxon>Acidiferrobacterales</taxon>
        <taxon>Acidiferrobacteraceae</taxon>
        <taxon>Sulfurifustis</taxon>
    </lineage>
</organism>
<accession>A0A1B4V5I9</accession>